<reference evidence="1 2" key="1">
    <citation type="journal article" date="2012" name="J. Bacteriol.">
        <title>Complete Genome Sequence of the BTEX-Degrading Bacterium Pseudoxanthomonas spadix BD-a59.</title>
        <authorList>
            <person name="Lee S.H."/>
            <person name="Jin H.M."/>
            <person name="Lee H.J."/>
            <person name="Kim J.M."/>
            <person name="Jeon C.O."/>
        </authorList>
    </citation>
    <scope>NUCLEOTIDE SEQUENCE [LARGE SCALE GENOMIC DNA]</scope>
    <source>
        <strain evidence="1 2">BD-a59</strain>
    </source>
</reference>
<accession>G7UV16</accession>
<name>G7UV16_PSEUP</name>
<gene>
    <name evidence="1" type="ordered locus">DSC_02210</name>
</gene>
<dbReference type="EMBL" id="CP003093">
    <property type="protein sequence ID" value="AER55095.1"/>
    <property type="molecule type" value="Genomic_DNA"/>
</dbReference>
<evidence type="ECO:0000313" key="2">
    <source>
        <dbReference type="Proteomes" id="UP000005870"/>
    </source>
</evidence>
<evidence type="ECO:0000313" key="1">
    <source>
        <dbReference type="EMBL" id="AER55095.1"/>
    </source>
</evidence>
<proteinExistence type="predicted"/>
<organism evidence="1 2">
    <name type="scientific">Pseudoxanthomonas spadix (strain BD-a59)</name>
    <dbReference type="NCBI Taxonomy" id="1045855"/>
    <lineage>
        <taxon>Bacteria</taxon>
        <taxon>Pseudomonadati</taxon>
        <taxon>Pseudomonadota</taxon>
        <taxon>Gammaproteobacteria</taxon>
        <taxon>Lysobacterales</taxon>
        <taxon>Lysobacteraceae</taxon>
        <taxon>Pseudoxanthomonas</taxon>
    </lineage>
</organism>
<sequence>MCGVEVALRRSTHNDREWQGVARRSGRALGPYLAGTR</sequence>
<dbReference type="KEGG" id="psd:DSC_02210"/>
<dbReference type="Proteomes" id="UP000005870">
    <property type="component" value="Chromosome"/>
</dbReference>
<keyword evidence="2" id="KW-1185">Reference proteome</keyword>
<dbReference type="AlphaFoldDB" id="G7UV16"/>
<protein>
    <submittedName>
        <fullName evidence="1">Uncharacterized protein</fullName>
    </submittedName>
</protein>
<dbReference type="HOGENOM" id="CLU_3347621_0_0_6"/>